<evidence type="ECO:0000313" key="2">
    <source>
        <dbReference type="Proteomes" id="UP000266861"/>
    </source>
</evidence>
<dbReference type="AlphaFoldDB" id="A0A397J6K3"/>
<reference evidence="1 2" key="1">
    <citation type="submission" date="2018-08" db="EMBL/GenBank/DDBJ databases">
        <title>Genome and evolution of the arbuscular mycorrhizal fungus Diversispora epigaea (formerly Glomus versiforme) and its bacterial endosymbionts.</title>
        <authorList>
            <person name="Sun X."/>
            <person name="Fei Z."/>
            <person name="Harrison M."/>
        </authorList>
    </citation>
    <scope>NUCLEOTIDE SEQUENCE [LARGE SCALE GENOMIC DNA]</scope>
    <source>
        <strain evidence="1 2">IT104</strain>
    </source>
</reference>
<evidence type="ECO:0000313" key="1">
    <source>
        <dbReference type="EMBL" id="RHZ83975.1"/>
    </source>
</evidence>
<comment type="caution">
    <text evidence="1">The sequence shown here is derived from an EMBL/GenBank/DDBJ whole genome shotgun (WGS) entry which is preliminary data.</text>
</comment>
<sequence>MKKFKVKAKSIVKLFQPYRPHFPDQSSNEWASHTAIWEWSSQDLPMMSLLRCFYAKDFGFTKTGYLSKKAAKNLQIFREY</sequence>
<name>A0A397J6K3_9GLOM</name>
<dbReference type="Proteomes" id="UP000266861">
    <property type="component" value="Unassembled WGS sequence"/>
</dbReference>
<gene>
    <name evidence="1" type="ORF">Glove_86g210</name>
</gene>
<keyword evidence="2" id="KW-1185">Reference proteome</keyword>
<organism evidence="1 2">
    <name type="scientific">Diversispora epigaea</name>
    <dbReference type="NCBI Taxonomy" id="1348612"/>
    <lineage>
        <taxon>Eukaryota</taxon>
        <taxon>Fungi</taxon>
        <taxon>Fungi incertae sedis</taxon>
        <taxon>Mucoromycota</taxon>
        <taxon>Glomeromycotina</taxon>
        <taxon>Glomeromycetes</taxon>
        <taxon>Diversisporales</taxon>
        <taxon>Diversisporaceae</taxon>
        <taxon>Diversispora</taxon>
    </lineage>
</organism>
<proteinExistence type="predicted"/>
<accession>A0A397J6K3</accession>
<dbReference type="EMBL" id="PQFF01000082">
    <property type="protein sequence ID" value="RHZ83975.1"/>
    <property type="molecule type" value="Genomic_DNA"/>
</dbReference>
<protein>
    <submittedName>
        <fullName evidence="1">Uncharacterized protein</fullName>
    </submittedName>
</protein>